<gene>
    <name evidence="1" type="ORF">PEDI_56900</name>
</gene>
<dbReference type="EMBL" id="BQKE01000015">
    <property type="protein sequence ID" value="GJM65138.1"/>
    <property type="molecule type" value="Genomic_DNA"/>
</dbReference>
<accession>A0AAN4W4J2</accession>
<keyword evidence="2" id="KW-1185">Reference proteome</keyword>
<sequence>MNSSLYQYINKLAATATSQEEVFGLLFSQIGYHPDRPIKVILRLPAAYEFEQGAVIWSASNLIQLMNKTGSNGEMYGGAVVDRHF</sequence>
<evidence type="ECO:0000313" key="1">
    <source>
        <dbReference type="EMBL" id="GJM65138.1"/>
    </source>
</evidence>
<protein>
    <submittedName>
        <fullName evidence="1">Uncharacterized protein</fullName>
    </submittedName>
</protein>
<comment type="caution">
    <text evidence="1">The sequence shown here is derived from an EMBL/GenBank/DDBJ whole genome shotgun (WGS) entry which is preliminary data.</text>
</comment>
<organism evidence="1 2">
    <name type="scientific">Persicobacter diffluens</name>
    <dbReference type="NCBI Taxonomy" id="981"/>
    <lineage>
        <taxon>Bacteria</taxon>
        <taxon>Pseudomonadati</taxon>
        <taxon>Bacteroidota</taxon>
        <taxon>Cytophagia</taxon>
        <taxon>Cytophagales</taxon>
        <taxon>Persicobacteraceae</taxon>
        <taxon>Persicobacter</taxon>
    </lineage>
</organism>
<dbReference type="AlphaFoldDB" id="A0AAN4W4J2"/>
<dbReference type="Proteomes" id="UP001310022">
    <property type="component" value="Unassembled WGS sequence"/>
</dbReference>
<proteinExistence type="predicted"/>
<name>A0AAN4W4J2_9BACT</name>
<dbReference type="RefSeq" id="WP_338240170.1">
    <property type="nucleotide sequence ID" value="NZ_BQKE01000015.1"/>
</dbReference>
<evidence type="ECO:0000313" key="2">
    <source>
        <dbReference type="Proteomes" id="UP001310022"/>
    </source>
</evidence>
<reference evidence="1 2" key="1">
    <citation type="submission" date="2021-12" db="EMBL/GenBank/DDBJ databases">
        <title>Genome sequencing of bacteria with rrn-lacking chromosome and rrn-plasmid.</title>
        <authorList>
            <person name="Anda M."/>
            <person name="Iwasaki W."/>
        </authorList>
    </citation>
    <scope>NUCLEOTIDE SEQUENCE [LARGE SCALE GENOMIC DNA]</scope>
    <source>
        <strain evidence="1 2">NBRC 15940</strain>
    </source>
</reference>